<reference evidence="1" key="1">
    <citation type="submission" date="2018-05" db="EMBL/GenBank/DDBJ databases">
        <authorList>
            <person name="Lanie J.A."/>
            <person name="Ng W.-L."/>
            <person name="Kazmierczak K.M."/>
            <person name="Andrzejewski T.M."/>
            <person name="Davidsen T.M."/>
            <person name="Wayne K.J."/>
            <person name="Tettelin H."/>
            <person name="Glass J.I."/>
            <person name="Rusch D."/>
            <person name="Podicherti R."/>
            <person name="Tsui H.-C.T."/>
            <person name="Winkler M.E."/>
        </authorList>
    </citation>
    <scope>NUCLEOTIDE SEQUENCE</scope>
</reference>
<organism evidence="1">
    <name type="scientific">marine metagenome</name>
    <dbReference type="NCBI Taxonomy" id="408172"/>
    <lineage>
        <taxon>unclassified sequences</taxon>
        <taxon>metagenomes</taxon>
        <taxon>ecological metagenomes</taxon>
    </lineage>
</organism>
<dbReference type="AlphaFoldDB" id="A0A382X8X0"/>
<dbReference type="GO" id="GO:0016705">
    <property type="term" value="F:oxidoreductase activity, acting on paired donors, with incorporation or reduction of molecular oxygen"/>
    <property type="evidence" value="ECO:0007669"/>
    <property type="project" value="InterPro"/>
</dbReference>
<proteinExistence type="predicted"/>
<protein>
    <recommendedName>
        <fullName evidence="2">Luciferase-like domain-containing protein</fullName>
    </recommendedName>
</protein>
<dbReference type="Gene3D" id="3.20.20.30">
    <property type="entry name" value="Luciferase-like domain"/>
    <property type="match status" value="1"/>
</dbReference>
<evidence type="ECO:0000313" key="1">
    <source>
        <dbReference type="EMBL" id="SVD67310.1"/>
    </source>
</evidence>
<dbReference type="SUPFAM" id="SSF51679">
    <property type="entry name" value="Bacterial luciferase-like"/>
    <property type="match status" value="1"/>
</dbReference>
<sequence>MGRDPQTTFVVGDGSDVLARVGEYVKVGVSKFILRPIGSDDEDILNQTQLLIEQVLPGIRDLR</sequence>
<gene>
    <name evidence="1" type="ORF">METZ01_LOCUS420164</name>
</gene>
<accession>A0A382X8X0</accession>
<evidence type="ECO:0008006" key="2">
    <source>
        <dbReference type="Google" id="ProtNLM"/>
    </source>
</evidence>
<dbReference type="EMBL" id="UINC01165743">
    <property type="protein sequence ID" value="SVD67310.1"/>
    <property type="molecule type" value="Genomic_DNA"/>
</dbReference>
<dbReference type="InterPro" id="IPR036661">
    <property type="entry name" value="Luciferase-like_sf"/>
</dbReference>
<name>A0A382X8X0_9ZZZZ</name>